<dbReference type="Proteomes" id="UP000815325">
    <property type="component" value="Unassembled WGS sequence"/>
</dbReference>
<organism evidence="2 3">
    <name type="scientific">Dunaliella salina</name>
    <name type="common">Green alga</name>
    <name type="synonym">Protococcus salinus</name>
    <dbReference type="NCBI Taxonomy" id="3046"/>
    <lineage>
        <taxon>Eukaryota</taxon>
        <taxon>Viridiplantae</taxon>
        <taxon>Chlorophyta</taxon>
        <taxon>core chlorophytes</taxon>
        <taxon>Chlorophyceae</taxon>
        <taxon>CS clade</taxon>
        <taxon>Chlamydomonadales</taxon>
        <taxon>Dunaliellaceae</taxon>
        <taxon>Dunaliella</taxon>
    </lineage>
</organism>
<feature type="region of interest" description="Disordered" evidence="1">
    <location>
        <begin position="51"/>
        <end position="85"/>
    </location>
</feature>
<evidence type="ECO:0000256" key="1">
    <source>
        <dbReference type="SAM" id="MobiDB-lite"/>
    </source>
</evidence>
<gene>
    <name evidence="2" type="ORF">DUNSADRAFT_364</name>
</gene>
<comment type="caution">
    <text evidence="2">The sequence shown here is derived from an EMBL/GenBank/DDBJ whole genome shotgun (WGS) entry which is preliminary data.</text>
</comment>
<accession>A0ABQ7FZ13</accession>
<proteinExistence type="predicted"/>
<protein>
    <recommendedName>
        <fullName evidence="4">Encoded protein</fullName>
    </recommendedName>
</protein>
<dbReference type="EMBL" id="MU070464">
    <property type="protein sequence ID" value="KAF5827597.1"/>
    <property type="molecule type" value="Genomic_DNA"/>
</dbReference>
<evidence type="ECO:0008006" key="4">
    <source>
        <dbReference type="Google" id="ProtNLM"/>
    </source>
</evidence>
<sequence>MSGHKDKDHAQRKERLLAVERAELNSLKPGRAVYLKRGGLFYLSSKEAALERVQDSTPQASSNRSSTSRASRSQESPQVIQALLI</sequence>
<name>A0ABQ7FZ13_DUNSA</name>
<reference evidence="2" key="1">
    <citation type="submission" date="2017-08" db="EMBL/GenBank/DDBJ databases">
        <authorList>
            <person name="Polle J.E."/>
            <person name="Barry K."/>
            <person name="Cushman J."/>
            <person name="Schmutz J."/>
            <person name="Tran D."/>
            <person name="Hathwaick L.T."/>
            <person name="Yim W.C."/>
            <person name="Jenkins J."/>
            <person name="Mckie-Krisberg Z.M."/>
            <person name="Prochnik S."/>
            <person name="Lindquist E."/>
            <person name="Dockter R.B."/>
            <person name="Adam C."/>
            <person name="Molina H."/>
            <person name="Bunkerborg J."/>
            <person name="Jin E."/>
            <person name="Buchheim M."/>
            <person name="Magnuson J."/>
        </authorList>
    </citation>
    <scope>NUCLEOTIDE SEQUENCE</scope>
    <source>
        <strain evidence="2">CCAP 19/18</strain>
    </source>
</reference>
<keyword evidence="3" id="KW-1185">Reference proteome</keyword>
<evidence type="ECO:0000313" key="3">
    <source>
        <dbReference type="Proteomes" id="UP000815325"/>
    </source>
</evidence>
<feature type="compositionally biased region" description="Low complexity" evidence="1">
    <location>
        <begin position="56"/>
        <end position="77"/>
    </location>
</feature>
<evidence type="ECO:0000313" key="2">
    <source>
        <dbReference type="EMBL" id="KAF5827597.1"/>
    </source>
</evidence>